<organism evidence="1 2">
    <name type="scientific">Koribacter versatilis (strain Ellin345)</name>
    <dbReference type="NCBI Taxonomy" id="204669"/>
    <lineage>
        <taxon>Bacteria</taxon>
        <taxon>Pseudomonadati</taxon>
        <taxon>Acidobacteriota</taxon>
        <taxon>Terriglobia</taxon>
        <taxon>Terriglobales</taxon>
        <taxon>Candidatus Korobacteraceae</taxon>
        <taxon>Candidatus Korobacter</taxon>
    </lineage>
</organism>
<protein>
    <submittedName>
        <fullName evidence="1">Uncharacterized protein</fullName>
    </submittedName>
</protein>
<dbReference type="EnsemblBacteria" id="ABF43282">
    <property type="protein sequence ID" value="ABF43282"/>
    <property type="gene ID" value="Acid345_4282"/>
</dbReference>
<dbReference type="KEGG" id="aba:Acid345_4282"/>
<dbReference type="Proteomes" id="UP000002432">
    <property type="component" value="Chromosome"/>
</dbReference>
<dbReference type="AlphaFoldDB" id="Q1IIL8"/>
<dbReference type="HOGENOM" id="CLU_1999652_0_0_0"/>
<evidence type="ECO:0000313" key="2">
    <source>
        <dbReference type="Proteomes" id="UP000002432"/>
    </source>
</evidence>
<accession>Q1IIL8</accession>
<gene>
    <name evidence="1" type="ordered locus">Acid345_4282</name>
</gene>
<reference evidence="1 2" key="1">
    <citation type="journal article" date="2009" name="Appl. Environ. Microbiol.">
        <title>Three genomes from the phylum Acidobacteria provide insight into the lifestyles of these microorganisms in soils.</title>
        <authorList>
            <person name="Ward N.L."/>
            <person name="Challacombe J.F."/>
            <person name="Janssen P.H."/>
            <person name="Henrissat B."/>
            <person name="Coutinho P.M."/>
            <person name="Wu M."/>
            <person name="Xie G."/>
            <person name="Haft D.H."/>
            <person name="Sait M."/>
            <person name="Badger J."/>
            <person name="Barabote R.D."/>
            <person name="Bradley B."/>
            <person name="Brettin T.S."/>
            <person name="Brinkac L.M."/>
            <person name="Bruce D."/>
            <person name="Creasy T."/>
            <person name="Daugherty S.C."/>
            <person name="Davidsen T.M."/>
            <person name="DeBoy R.T."/>
            <person name="Detter J.C."/>
            <person name="Dodson R.J."/>
            <person name="Durkin A.S."/>
            <person name="Ganapathy A."/>
            <person name="Gwinn-Giglio M."/>
            <person name="Han C.S."/>
            <person name="Khouri H."/>
            <person name="Kiss H."/>
            <person name="Kothari S.P."/>
            <person name="Madupu R."/>
            <person name="Nelson K.E."/>
            <person name="Nelson W.C."/>
            <person name="Paulsen I."/>
            <person name="Penn K."/>
            <person name="Ren Q."/>
            <person name="Rosovitz M.J."/>
            <person name="Selengut J.D."/>
            <person name="Shrivastava S."/>
            <person name="Sullivan S.A."/>
            <person name="Tapia R."/>
            <person name="Thompson L.S."/>
            <person name="Watkins K.L."/>
            <person name="Yang Q."/>
            <person name="Yu C."/>
            <person name="Zafar N."/>
            <person name="Zhou L."/>
            <person name="Kuske C.R."/>
        </authorList>
    </citation>
    <scope>NUCLEOTIDE SEQUENCE [LARGE SCALE GENOMIC DNA]</scope>
    <source>
        <strain evidence="1 2">Ellin345</strain>
    </source>
</reference>
<dbReference type="EMBL" id="CP000360">
    <property type="protein sequence ID" value="ABF43282.1"/>
    <property type="molecule type" value="Genomic_DNA"/>
</dbReference>
<evidence type="ECO:0000313" key="1">
    <source>
        <dbReference type="EMBL" id="ABF43282.1"/>
    </source>
</evidence>
<sequence>MEMTMALKELNDTGGMHEVRALPHKREFDRTWHQIPRAERALIEREINRRLDELSNSPDARWGSITNTSIEGGRVNELTGKPGDWTGTVFDPIYIACGSHEERAGKFFGNVWKSVIISRAETWIGIRFDPTFPNRGITLGGKTYFVDYSASKES</sequence>
<name>Q1IIL8_KORVE</name>
<proteinExistence type="predicted"/>
<keyword evidence="2" id="KW-1185">Reference proteome</keyword>